<evidence type="ECO:0000313" key="1">
    <source>
        <dbReference type="EMBL" id="JAE02951.1"/>
    </source>
</evidence>
<name>A0A0A9EYH5_ARUDO</name>
<reference evidence="1" key="2">
    <citation type="journal article" date="2015" name="Data Brief">
        <title>Shoot transcriptome of the giant reed, Arundo donax.</title>
        <authorList>
            <person name="Barrero R.A."/>
            <person name="Guerrero F.D."/>
            <person name="Moolhuijzen P."/>
            <person name="Goolsby J.A."/>
            <person name="Tidwell J."/>
            <person name="Bellgard S.E."/>
            <person name="Bellgard M.I."/>
        </authorList>
    </citation>
    <scope>NUCLEOTIDE SEQUENCE</scope>
    <source>
        <tissue evidence="1">Shoot tissue taken approximately 20 cm above the soil surface</tissue>
    </source>
</reference>
<proteinExistence type="predicted"/>
<organism evidence="1">
    <name type="scientific">Arundo donax</name>
    <name type="common">Giant reed</name>
    <name type="synonym">Donax arundinaceus</name>
    <dbReference type="NCBI Taxonomy" id="35708"/>
    <lineage>
        <taxon>Eukaryota</taxon>
        <taxon>Viridiplantae</taxon>
        <taxon>Streptophyta</taxon>
        <taxon>Embryophyta</taxon>
        <taxon>Tracheophyta</taxon>
        <taxon>Spermatophyta</taxon>
        <taxon>Magnoliopsida</taxon>
        <taxon>Liliopsida</taxon>
        <taxon>Poales</taxon>
        <taxon>Poaceae</taxon>
        <taxon>PACMAD clade</taxon>
        <taxon>Arundinoideae</taxon>
        <taxon>Arundineae</taxon>
        <taxon>Arundo</taxon>
    </lineage>
</organism>
<protein>
    <submittedName>
        <fullName evidence="1">Uncharacterized protein</fullName>
    </submittedName>
</protein>
<reference evidence="1" key="1">
    <citation type="submission" date="2014-09" db="EMBL/GenBank/DDBJ databases">
        <authorList>
            <person name="Magalhaes I.L.F."/>
            <person name="Oliveira U."/>
            <person name="Santos F.R."/>
            <person name="Vidigal T.H.D.A."/>
            <person name="Brescovit A.D."/>
            <person name="Santos A.J."/>
        </authorList>
    </citation>
    <scope>NUCLEOTIDE SEQUENCE</scope>
    <source>
        <tissue evidence="1">Shoot tissue taken approximately 20 cm above the soil surface</tissue>
    </source>
</reference>
<dbReference type="EMBL" id="GBRH01194945">
    <property type="protein sequence ID" value="JAE02951.1"/>
    <property type="molecule type" value="Transcribed_RNA"/>
</dbReference>
<dbReference type="AlphaFoldDB" id="A0A0A9EYH5"/>
<accession>A0A0A9EYH5</accession>
<sequence length="49" mass="5693">MSCDPFTCFDWNHLAKGHFFVRLLVFHSVSFLAKNAWVDVMRVCTMQGV</sequence>